<dbReference type="PANTHER" id="PTHR48043:SF145">
    <property type="entry name" value="FI06409P-RELATED"/>
    <property type="match status" value="1"/>
</dbReference>
<dbReference type="InterPro" id="IPR050271">
    <property type="entry name" value="UDP-glycosyltransferase"/>
</dbReference>
<dbReference type="AlphaFoldDB" id="A0A914M2C7"/>
<accession>A0A914M2C7</accession>
<reference evidence="7" key="1">
    <citation type="submission" date="2022-11" db="UniProtKB">
        <authorList>
            <consortium name="WormBaseParasite"/>
        </authorList>
    </citation>
    <scope>IDENTIFICATION</scope>
</reference>
<proteinExistence type="inferred from homology"/>
<dbReference type="GO" id="GO:0015020">
    <property type="term" value="F:glucuronosyltransferase activity"/>
    <property type="evidence" value="ECO:0007669"/>
    <property type="project" value="UniProtKB-EC"/>
</dbReference>
<evidence type="ECO:0000256" key="3">
    <source>
        <dbReference type="ARBA" id="ARBA00022676"/>
    </source>
</evidence>
<dbReference type="Pfam" id="PF00201">
    <property type="entry name" value="UDPGT"/>
    <property type="match status" value="1"/>
</dbReference>
<keyword evidence="6" id="KW-1185">Reference proteome</keyword>
<dbReference type="WBParaSite" id="Minc3s00918g18871">
    <property type="protein sequence ID" value="Minc3s00918g18871"/>
    <property type="gene ID" value="Minc3s00918g18871"/>
</dbReference>
<keyword evidence="4" id="KW-0808">Transferase</keyword>
<keyword evidence="3" id="KW-0328">Glycosyltransferase</keyword>
<evidence type="ECO:0000256" key="4">
    <source>
        <dbReference type="ARBA" id="ARBA00022679"/>
    </source>
</evidence>
<comment type="catalytic activity">
    <reaction evidence="5">
        <text>glucuronate acceptor + UDP-alpha-D-glucuronate = acceptor beta-D-glucuronoside + UDP + H(+)</text>
        <dbReference type="Rhea" id="RHEA:21032"/>
        <dbReference type="ChEBI" id="CHEBI:15378"/>
        <dbReference type="ChEBI" id="CHEBI:58052"/>
        <dbReference type="ChEBI" id="CHEBI:58223"/>
        <dbReference type="ChEBI" id="CHEBI:132367"/>
        <dbReference type="ChEBI" id="CHEBI:132368"/>
        <dbReference type="EC" id="2.4.1.17"/>
    </reaction>
</comment>
<dbReference type="InterPro" id="IPR002213">
    <property type="entry name" value="UDP_glucos_trans"/>
</dbReference>
<protein>
    <recommendedName>
        <fullName evidence="2">glucuronosyltransferase</fullName>
        <ecNumber evidence="2">2.4.1.17</ecNumber>
    </recommendedName>
</protein>
<dbReference type="Proteomes" id="UP000887563">
    <property type="component" value="Unplaced"/>
</dbReference>
<organism evidence="6 7">
    <name type="scientific">Meloidogyne incognita</name>
    <name type="common">Southern root-knot nematode worm</name>
    <name type="synonym">Oxyuris incognita</name>
    <dbReference type="NCBI Taxonomy" id="6306"/>
    <lineage>
        <taxon>Eukaryota</taxon>
        <taxon>Metazoa</taxon>
        <taxon>Ecdysozoa</taxon>
        <taxon>Nematoda</taxon>
        <taxon>Chromadorea</taxon>
        <taxon>Rhabditida</taxon>
        <taxon>Tylenchina</taxon>
        <taxon>Tylenchomorpha</taxon>
        <taxon>Tylenchoidea</taxon>
        <taxon>Meloidogynidae</taxon>
        <taxon>Meloidogyninae</taxon>
        <taxon>Meloidogyne</taxon>
        <taxon>Meloidogyne incognita group</taxon>
    </lineage>
</organism>
<evidence type="ECO:0000256" key="5">
    <source>
        <dbReference type="ARBA" id="ARBA00047475"/>
    </source>
</evidence>
<dbReference type="PANTHER" id="PTHR48043">
    <property type="entry name" value="EG:EG0003.4 PROTEIN-RELATED"/>
    <property type="match status" value="1"/>
</dbReference>
<dbReference type="SUPFAM" id="SSF53756">
    <property type="entry name" value="UDP-Glycosyltransferase/glycogen phosphorylase"/>
    <property type="match status" value="1"/>
</dbReference>
<dbReference type="EC" id="2.4.1.17" evidence="2"/>
<comment type="similarity">
    <text evidence="1">Belongs to the UDP-glycosyltransferase family.</text>
</comment>
<evidence type="ECO:0000256" key="1">
    <source>
        <dbReference type="ARBA" id="ARBA00009995"/>
    </source>
</evidence>
<evidence type="ECO:0000256" key="2">
    <source>
        <dbReference type="ARBA" id="ARBA00012544"/>
    </source>
</evidence>
<name>A0A914M2C7_MELIC</name>
<evidence type="ECO:0000313" key="7">
    <source>
        <dbReference type="WBParaSite" id="Minc3s00918g18871"/>
    </source>
</evidence>
<evidence type="ECO:0000313" key="6">
    <source>
        <dbReference type="Proteomes" id="UP000887563"/>
    </source>
</evidence>
<sequence length="258" mass="30111">MSPDLQMKNETRKVEKIYHIAPSLANAKQVDVKNMHLIADSFSQRRPFLTFFDHPIIEFDPIMATVCKDTLKEHELLQKLTNERFDVGIAEMYDYCPSALFHKLGVRTKIKVTAIHLIQMVSRKFDIPSFASFMPNAMAPRLGLESSFFIRMLNFYNEFFDWLWIDEIYFRTQYARIITLHIITTPCSQKDKIIREEFGQDFPNLKELVKNTSLMFINSNPFLELTRPTSNKVIYIGGLVDDMASEESKKLDEAINFC</sequence>